<evidence type="ECO:0000256" key="1">
    <source>
        <dbReference type="ARBA" id="ARBA00023015"/>
    </source>
</evidence>
<keyword evidence="3" id="KW-0804">Transcription</keyword>
<protein>
    <submittedName>
        <fullName evidence="6">TetR/AcrR family transcriptional regulator</fullName>
    </submittedName>
</protein>
<name>A0AAW9HJR7_9ACTO</name>
<feature type="domain" description="HTH tetR-type" evidence="5">
    <location>
        <begin position="7"/>
        <end position="67"/>
    </location>
</feature>
<dbReference type="PROSITE" id="PS50977">
    <property type="entry name" value="HTH_TETR_2"/>
    <property type="match status" value="1"/>
</dbReference>
<evidence type="ECO:0000259" key="5">
    <source>
        <dbReference type="PROSITE" id="PS50977"/>
    </source>
</evidence>
<dbReference type="GeneID" id="92813237"/>
<keyword evidence="2 4" id="KW-0238">DNA-binding</keyword>
<evidence type="ECO:0000256" key="2">
    <source>
        <dbReference type="ARBA" id="ARBA00023125"/>
    </source>
</evidence>
<dbReference type="Proteomes" id="UP001288320">
    <property type="component" value="Unassembled WGS sequence"/>
</dbReference>
<evidence type="ECO:0000313" key="8">
    <source>
        <dbReference type="Proteomes" id="UP001284901"/>
    </source>
</evidence>
<dbReference type="InterPro" id="IPR050109">
    <property type="entry name" value="HTH-type_TetR-like_transc_reg"/>
</dbReference>
<keyword evidence="1" id="KW-0805">Transcription regulation</keyword>
<evidence type="ECO:0000313" key="6">
    <source>
        <dbReference type="EMBL" id="MDY5141040.1"/>
    </source>
</evidence>
<dbReference type="PANTHER" id="PTHR30055:SF243">
    <property type="entry name" value="HTH-TYPE TRANSCRIPTIONAL REGULATOR RV1816"/>
    <property type="match status" value="1"/>
</dbReference>
<dbReference type="EMBL" id="JAWNFY010000013">
    <property type="protein sequence ID" value="MDY5146491.1"/>
    <property type="molecule type" value="Genomic_DNA"/>
</dbReference>
<dbReference type="InterPro" id="IPR001647">
    <property type="entry name" value="HTH_TetR"/>
</dbReference>
<feature type="DNA-binding region" description="H-T-H motif" evidence="4">
    <location>
        <begin position="30"/>
        <end position="49"/>
    </location>
</feature>
<dbReference type="InterPro" id="IPR009057">
    <property type="entry name" value="Homeodomain-like_sf"/>
</dbReference>
<dbReference type="InterPro" id="IPR025996">
    <property type="entry name" value="MT1864/Rv1816-like_C"/>
</dbReference>
<dbReference type="InterPro" id="IPR036271">
    <property type="entry name" value="Tet_transcr_reg_TetR-rel_C_sf"/>
</dbReference>
<evidence type="ECO:0000256" key="4">
    <source>
        <dbReference type="PROSITE-ProRule" id="PRU00335"/>
    </source>
</evidence>
<proteinExistence type="predicted"/>
<dbReference type="Pfam" id="PF00440">
    <property type="entry name" value="TetR_N"/>
    <property type="match status" value="1"/>
</dbReference>
<dbReference type="SUPFAM" id="SSF48498">
    <property type="entry name" value="Tetracyclin repressor-like, C-terminal domain"/>
    <property type="match status" value="1"/>
</dbReference>
<dbReference type="Pfam" id="PF13305">
    <property type="entry name" value="TetR_C_33"/>
    <property type="match status" value="1"/>
</dbReference>
<dbReference type="EMBL" id="JAWNFV010000014">
    <property type="protein sequence ID" value="MDY5141040.1"/>
    <property type="molecule type" value="Genomic_DNA"/>
</dbReference>
<evidence type="ECO:0000313" key="7">
    <source>
        <dbReference type="EMBL" id="MDY5146491.1"/>
    </source>
</evidence>
<comment type="caution">
    <text evidence="6">The sequence shown here is derived from an EMBL/GenBank/DDBJ whole genome shotgun (WGS) entry which is preliminary data.</text>
</comment>
<dbReference type="AlphaFoldDB" id="A0AAW9HJR7"/>
<reference evidence="6 8" key="1">
    <citation type="submission" date="2023-10" db="EMBL/GenBank/DDBJ databases">
        <title>Whole Genome based description of the genera Actinobaculum and Actinotignum reveals a complex phylogenetic relationship within the species included in the genus Actinotignum.</title>
        <authorList>
            <person name="Jensen C.S."/>
            <person name="Dargis R."/>
            <person name="Kemp M."/>
            <person name="Christensen J.J."/>
        </authorList>
    </citation>
    <scope>NUCLEOTIDE SEQUENCE</scope>
    <source>
        <strain evidence="7 8">SLA_B089</strain>
        <strain evidence="6">SLA_B245</strain>
    </source>
</reference>
<evidence type="ECO:0000256" key="3">
    <source>
        <dbReference type="ARBA" id="ARBA00023163"/>
    </source>
</evidence>
<keyword evidence="8" id="KW-1185">Reference proteome</keyword>
<organism evidence="6 9">
    <name type="scientific">Actinotignum timonense</name>
    <dbReference type="NCBI Taxonomy" id="1870995"/>
    <lineage>
        <taxon>Bacteria</taxon>
        <taxon>Bacillati</taxon>
        <taxon>Actinomycetota</taxon>
        <taxon>Actinomycetes</taxon>
        <taxon>Actinomycetales</taxon>
        <taxon>Actinomycetaceae</taxon>
        <taxon>Actinotignum</taxon>
    </lineage>
</organism>
<dbReference type="Gene3D" id="1.10.357.10">
    <property type="entry name" value="Tetracycline Repressor, domain 2"/>
    <property type="match status" value="1"/>
</dbReference>
<accession>A0AAW9HJR7</accession>
<dbReference type="GO" id="GO:0003700">
    <property type="term" value="F:DNA-binding transcription factor activity"/>
    <property type="evidence" value="ECO:0007669"/>
    <property type="project" value="TreeGrafter"/>
</dbReference>
<dbReference type="GO" id="GO:0000976">
    <property type="term" value="F:transcription cis-regulatory region binding"/>
    <property type="evidence" value="ECO:0007669"/>
    <property type="project" value="TreeGrafter"/>
</dbReference>
<gene>
    <name evidence="6" type="ORF">R6G74_06920</name>
    <name evidence="7" type="ORF">R6P33_05560</name>
</gene>
<evidence type="ECO:0000313" key="9">
    <source>
        <dbReference type="Proteomes" id="UP001288320"/>
    </source>
</evidence>
<dbReference type="RefSeq" id="WP_087070175.1">
    <property type="nucleotide sequence ID" value="NZ_CAUPFC010000013.1"/>
</dbReference>
<dbReference type="Proteomes" id="UP001284901">
    <property type="component" value="Unassembled WGS sequence"/>
</dbReference>
<dbReference type="SUPFAM" id="SSF46689">
    <property type="entry name" value="Homeodomain-like"/>
    <property type="match status" value="1"/>
</dbReference>
<sequence length="223" mass="24569">MSEGEAPTTREKLLDAARAQLDRAGAEQLSMRAIARSLELSPGAPYRHVRSREELLTALAAESYRDLAGAMRRAADQKISGRERWVAAWRAAHTWALDYPNRFSLIYGASAIDFSNPEMTTAAALRVPLELARIAKGGRNKALTGPETRALGVDLWRIRMTFGSLDAELGELPDGLIVSVIRAWTELVGTITLEMTERYAGLFDDHLGYLDTVANQWAGTLQL</sequence>
<dbReference type="PANTHER" id="PTHR30055">
    <property type="entry name" value="HTH-TYPE TRANSCRIPTIONAL REGULATOR RUTR"/>
    <property type="match status" value="1"/>
</dbReference>